<evidence type="ECO:0000256" key="1">
    <source>
        <dbReference type="ARBA" id="ARBA00004377"/>
    </source>
</evidence>
<dbReference type="GO" id="GO:0015627">
    <property type="term" value="C:type II protein secretion system complex"/>
    <property type="evidence" value="ECO:0007669"/>
    <property type="project" value="InterPro"/>
</dbReference>
<dbReference type="RefSeq" id="WP_143775167.1">
    <property type="nucleotide sequence ID" value="NZ_VKKU01000001.1"/>
</dbReference>
<keyword evidence="5" id="KW-0488">Methylation</keyword>
<dbReference type="InterPro" id="IPR012902">
    <property type="entry name" value="N_methyl_site"/>
</dbReference>
<evidence type="ECO:0000256" key="4">
    <source>
        <dbReference type="ARBA" id="ARBA00022475"/>
    </source>
</evidence>
<gene>
    <name evidence="12" type="primary">gspG</name>
    <name evidence="12" type="ORF">FOM92_02345</name>
</gene>
<dbReference type="PRINTS" id="PR00813">
    <property type="entry name" value="BCTERIALGSPG"/>
</dbReference>
<reference evidence="12 13" key="1">
    <citation type="submission" date="2019-07" db="EMBL/GenBank/DDBJ databases">
        <authorList>
            <person name="Park M."/>
        </authorList>
    </citation>
    <scope>NUCLEOTIDE SEQUENCE [LARGE SCALE GENOMIC DNA]</scope>
    <source>
        <strain evidence="12 13">KCTC32445</strain>
    </source>
</reference>
<evidence type="ECO:0000256" key="10">
    <source>
        <dbReference type="SAM" id="Phobius"/>
    </source>
</evidence>
<dbReference type="GO" id="GO:0015628">
    <property type="term" value="P:protein secretion by the type II secretion system"/>
    <property type="evidence" value="ECO:0007669"/>
    <property type="project" value="InterPro"/>
</dbReference>
<evidence type="ECO:0000256" key="3">
    <source>
        <dbReference type="ARBA" id="ARBA00020042"/>
    </source>
</evidence>
<dbReference type="Pfam" id="PF07963">
    <property type="entry name" value="N_methyl"/>
    <property type="match status" value="1"/>
</dbReference>
<evidence type="ECO:0000259" key="11">
    <source>
        <dbReference type="Pfam" id="PF08334"/>
    </source>
</evidence>
<evidence type="ECO:0000313" key="12">
    <source>
        <dbReference type="EMBL" id="TSB04294.1"/>
    </source>
</evidence>
<comment type="subcellular location">
    <subcellularLocation>
        <location evidence="1">Cell inner membrane</location>
        <topology evidence="1">Single-pass membrane protein</topology>
    </subcellularLocation>
</comment>
<feature type="domain" description="Type II secretion system protein GspG C-terminal" evidence="11">
    <location>
        <begin position="53"/>
        <end position="156"/>
    </location>
</feature>
<dbReference type="Proteomes" id="UP000320160">
    <property type="component" value="Unassembled WGS sequence"/>
</dbReference>
<dbReference type="Gene3D" id="3.30.700.10">
    <property type="entry name" value="Glycoprotein, Type 4 Pilin"/>
    <property type="match status" value="1"/>
</dbReference>
<dbReference type="EMBL" id="VKKU01000001">
    <property type="protein sequence ID" value="TSB04294.1"/>
    <property type="molecule type" value="Genomic_DNA"/>
</dbReference>
<evidence type="ECO:0000256" key="6">
    <source>
        <dbReference type="ARBA" id="ARBA00022519"/>
    </source>
</evidence>
<comment type="similarity">
    <text evidence="2">Belongs to the GSP G family.</text>
</comment>
<keyword evidence="9 10" id="KW-0472">Membrane</keyword>
<proteinExistence type="inferred from homology"/>
<protein>
    <recommendedName>
        <fullName evidence="3">Type II secretion system core protein G</fullName>
    </recommendedName>
</protein>
<dbReference type="InterPro" id="IPR000983">
    <property type="entry name" value="Bac_GSPG_pilin"/>
</dbReference>
<evidence type="ECO:0000313" key="13">
    <source>
        <dbReference type="Proteomes" id="UP000320160"/>
    </source>
</evidence>
<dbReference type="Pfam" id="PF08334">
    <property type="entry name" value="T2SSG"/>
    <property type="match status" value="1"/>
</dbReference>
<keyword evidence="6" id="KW-0997">Cell inner membrane</keyword>
<feature type="transmembrane region" description="Helical" evidence="10">
    <location>
        <begin position="30"/>
        <end position="55"/>
    </location>
</feature>
<dbReference type="NCBIfam" id="TIGR02532">
    <property type="entry name" value="IV_pilin_GFxxxE"/>
    <property type="match status" value="1"/>
</dbReference>
<dbReference type="SUPFAM" id="SSF54523">
    <property type="entry name" value="Pili subunits"/>
    <property type="match status" value="1"/>
</dbReference>
<dbReference type="InterPro" id="IPR013545">
    <property type="entry name" value="T2SS_protein-GspG_C"/>
</dbReference>
<comment type="caution">
    <text evidence="12">The sequence shown here is derived from an EMBL/GenBank/DDBJ whole genome shotgun (WGS) entry which is preliminary data.</text>
</comment>
<dbReference type="InterPro" id="IPR045584">
    <property type="entry name" value="Pilin-like"/>
</dbReference>
<dbReference type="AlphaFoldDB" id="A0A553WI41"/>
<keyword evidence="4" id="KW-1003">Cell membrane</keyword>
<evidence type="ECO:0000256" key="7">
    <source>
        <dbReference type="ARBA" id="ARBA00022692"/>
    </source>
</evidence>
<dbReference type="InterPro" id="IPR010054">
    <property type="entry name" value="Type2_sec_GspG"/>
</dbReference>
<keyword evidence="13" id="KW-1185">Reference proteome</keyword>
<evidence type="ECO:0000256" key="9">
    <source>
        <dbReference type="ARBA" id="ARBA00023136"/>
    </source>
</evidence>
<dbReference type="NCBIfam" id="TIGR01710">
    <property type="entry name" value="typeII_sec_gspG"/>
    <property type="match status" value="1"/>
</dbReference>
<evidence type="ECO:0000256" key="2">
    <source>
        <dbReference type="ARBA" id="ARBA00009984"/>
    </source>
</evidence>
<evidence type="ECO:0000256" key="8">
    <source>
        <dbReference type="ARBA" id="ARBA00022989"/>
    </source>
</evidence>
<dbReference type="OrthoDB" id="9795612at2"/>
<organism evidence="12 13">
    <name type="scientific">Sphingorhabdus contaminans</name>
    <dbReference type="NCBI Taxonomy" id="1343899"/>
    <lineage>
        <taxon>Bacteria</taxon>
        <taxon>Pseudomonadati</taxon>
        <taxon>Pseudomonadota</taxon>
        <taxon>Alphaproteobacteria</taxon>
        <taxon>Sphingomonadales</taxon>
        <taxon>Sphingomonadaceae</taxon>
        <taxon>Sphingorhabdus</taxon>
    </lineage>
</organism>
<dbReference type="GO" id="GO:0005886">
    <property type="term" value="C:plasma membrane"/>
    <property type="evidence" value="ECO:0007669"/>
    <property type="project" value="UniProtKB-SubCell"/>
</dbReference>
<keyword evidence="8 10" id="KW-1133">Transmembrane helix</keyword>
<evidence type="ECO:0000256" key="5">
    <source>
        <dbReference type="ARBA" id="ARBA00022481"/>
    </source>
</evidence>
<keyword evidence="7 10" id="KW-0812">Transmembrane</keyword>
<sequence length="158" mass="17462">MLRILFHLFTDLERAPIEFRRSRPKSERNGFTLVEMMVTLFILALLTTIVAINVLPNQDKAMVQKAKADIAVLGQAMETYRLDNLTYPDAGTGLQALVNPPSTAGGRTEGYIKKLPNDPWNRPYQYTVPGRNGAFDIYSLGADGAPGGENENADIYGE</sequence>
<accession>A0A553WI41</accession>
<name>A0A553WI41_9SPHN</name>